<dbReference type="EMBL" id="JYDW01000510">
    <property type="protein sequence ID" value="KRZ47952.1"/>
    <property type="molecule type" value="Genomic_DNA"/>
</dbReference>
<dbReference type="OrthoDB" id="5875526at2759"/>
<dbReference type="Gene3D" id="3.30.420.10">
    <property type="entry name" value="Ribonuclease H-like superfamily/Ribonuclease H"/>
    <property type="match status" value="1"/>
</dbReference>
<dbReference type="PANTHER" id="PTHR47331:SF1">
    <property type="entry name" value="GAG-LIKE PROTEIN"/>
    <property type="match status" value="1"/>
</dbReference>
<dbReference type="GO" id="GO:0015074">
    <property type="term" value="P:DNA integration"/>
    <property type="evidence" value="ECO:0007669"/>
    <property type="project" value="InterPro"/>
</dbReference>
<dbReference type="InterPro" id="IPR043128">
    <property type="entry name" value="Rev_trsase/Diguanyl_cyclase"/>
</dbReference>
<evidence type="ECO:0000313" key="4">
    <source>
        <dbReference type="Proteomes" id="UP000054721"/>
    </source>
</evidence>
<accession>A0A0V1KL34</accession>
<evidence type="ECO:0000259" key="2">
    <source>
        <dbReference type="PROSITE" id="PS50994"/>
    </source>
</evidence>
<dbReference type="Pfam" id="PF18701">
    <property type="entry name" value="DUF5641"/>
    <property type="match status" value="1"/>
</dbReference>
<dbReference type="InterPro" id="IPR008042">
    <property type="entry name" value="Retrotrans_Pao"/>
</dbReference>
<organism evidence="3 4">
    <name type="scientific">Trichinella nativa</name>
    <dbReference type="NCBI Taxonomy" id="6335"/>
    <lineage>
        <taxon>Eukaryota</taxon>
        <taxon>Metazoa</taxon>
        <taxon>Ecdysozoa</taxon>
        <taxon>Nematoda</taxon>
        <taxon>Enoplea</taxon>
        <taxon>Dorylaimia</taxon>
        <taxon>Trichinellida</taxon>
        <taxon>Trichinellidae</taxon>
        <taxon>Trichinella</taxon>
    </lineage>
</organism>
<proteinExistence type="predicted"/>
<dbReference type="InterPro" id="IPR036397">
    <property type="entry name" value="RNaseH_sf"/>
</dbReference>
<evidence type="ECO:0000256" key="1">
    <source>
        <dbReference type="SAM" id="MobiDB-lite"/>
    </source>
</evidence>
<dbReference type="Gene3D" id="3.10.10.10">
    <property type="entry name" value="HIV Type 1 Reverse Transcriptase, subunit A, domain 1"/>
    <property type="match status" value="1"/>
</dbReference>
<comment type="caution">
    <text evidence="3">The sequence shown here is derived from an EMBL/GenBank/DDBJ whole genome shotgun (WGS) entry which is preliminary data.</text>
</comment>
<dbReference type="PANTHER" id="PTHR47331">
    <property type="entry name" value="PHD-TYPE DOMAIN-CONTAINING PROTEIN"/>
    <property type="match status" value="1"/>
</dbReference>
<dbReference type="InterPro" id="IPR040676">
    <property type="entry name" value="DUF5641"/>
</dbReference>
<dbReference type="Proteomes" id="UP000054721">
    <property type="component" value="Unassembled WGS sequence"/>
</dbReference>
<reference evidence="3 4" key="1">
    <citation type="submission" date="2015-05" db="EMBL/GenBank/DDBJ databases">
        <title>Evolution of Trichinella species and genotypes.</title>
        <authorList>
            <person name="Korhonen P.K."/>
            <person name="Edoardo P."/>
            <person name="Giuseppe L.R."/>
            <person name="Gasser R.B."/>
        </authorList>
    </citation>
    <scope>NUCLEOTIDE SEQUENCE [LARGE SCALE GENOMIC DNA]</scope>
    <source>
        <strain evidence="3">ISS10</strain>
    </source>
</reference>
<dbReference type="InterPro" id="IPR043502">
    <property type="entry name" value="DNA/RNA_pol_sf"/>
</dbReference>
<keyword evidence="4" id="KW-1185">Reference proteome</keyword>
<dbReference type="STRING" id="6335.A0A0V1KL34"/>
<evidence type="ECO:0000313" key="3">
    <source>
        <dbReference type="EMBL" id="KRZ47952.1"/>
    </source>
</evidence>
<dbReference type="PROSITE" id="PS50994">
    <property type="entry name" value="INTEGRASE"/>
    <property type="match status" value="1"/>
</dbReference>
<dbReference type="Gene3D" id="1.10.340.70">
    <property type="match status" value="1"/>
</dbReference>
<feature type="region of interest" description="Disordered" evidence="1">
    <location>
        <begin position="1414"/>
        <end position="1436"/>
    </location>
</feature>
<name>A0A0V1KL34_9BILA</name>
<dbReference type="InterPro" id="IPR000477">
    <property type="entry name" value="RT_dom"/>
</dbReference>
<feature type="domain" description="Integrase catalytic" evidence="2">
    <location>
        <begin position="1095"/>
        <end position="1280"/>
    </location>
</feature>
<dbReference type="GO" id="GO:0042575">
    <property type="term" value="C:DNA polymerase complex"/>
    <property type="evidence" value="ECO:0007669"/>
    <property type="project" value="UniProtKB-ARBA"/>
</dbReference>
<dbReference type="GO" id="GO:0003676">
    <property type="term" value="F:nucleic acid binding"/>
    <property type="evidence" value="ECO:0007669"/>
    <property type="project" value="InterPro"/>
</dbReference>
<dbReference type="Gene3D" id="3.30.70.270">
    <property type="match status" value="1"/>
</dbReference>
<dbReference type="SUPFAM" id="SSF53098">
    <property type="entry name" value="Ribonuclease H-like"/>
    <property type="match status" value="1"/>
</dbReference>
<dbReference type="SUPFAM" id="SSF56672">
    <property type="entry name" value="DNA/RNA polymerases"/>
    <property type="match status" value="1"/>
</dbReference>
<sequence>LPDERTSGKIVLEHLERTEPQRKLAANKVRLNCLLTELEELSIDAVDDNLLGGQLELTEALFRETDALQAEWEQDLEAGERKAAIEDWAKSRRRFLEARARAQGRLRPKQLNGPSCSEGCNSGNLRQTAAPARIGKLPELTLPQFDGEVLKFPTFWAQFEASVHSDTELDDATKFAYLLSNTTGRALGAIAGIPITAANYPQAVGILQKRFGRPKIVARAHLLALWKAPECREMTRQGIQTLVDEITKQLRCLAAMGKDPHAGELPWSEALMPGLKEKFPRELQRAWDLKVGSGPESEDNLEKFLEFAQLQADSLSPPDEFRSAAMKKFEEDLHLDGGRYSVRLPWVTGGPSLPSNYSHARRRLLALERRLSAREEDRLQYASVMKQYFDEGWAEPAPEASPPGRTWYLPHHAVYQGAGSERKCRVVFDGAAPYKGVTLNRQLEVGPNLQIDLLRAILSFRRLRVGLQADIEKMYLQIRVRAEDRDACRFLWRDDEQRIRKYRLTRVCFGLTCSPFLAMGTVRSHVKLNYESQPRAAEEVLNHMYMDDLATSCDSVAGARTLVDQLSSLLASGGFRLHKWASNEPDALQDLPMERTTIGAGGRPWKTLGIYWEREEDYLTFVNPERSRLEGGDTKRQLLSVASGIFDPIGCLAPFLVRAKILFQLLWERGLDWDEPLPADVEGPWLAWKSELEDLPLIRLPRALVPIPLDHVKRIELHAFSDASERAYGAVVYLRVEPSSGPAWVRLTAAKTRVAPVKRLSLPRLELMGALVAARLIRYVQRALNLGIHSLSCWSDSEVTLAWIQSAASQWKPFVRNRVEEIQQLVEPTRWRHCPGKSNPADVLSRGATLRGLSKNCCWWQGPGWLAEPPETWPRKLGPSESKAPSPPDEVRSPQAARLVSVVTHSPDHGLDPRRYGDIEKLFRITALCLRFVHNCGSVAEDRRSGPLTATELEAAEQVWVRIAQRQAFPKEIEALKRNGKVPARSELDQLTPYLDAAGTLRVGGRLERSNLPFSAKHPALLPSDHEVTRGLVRRCHLRQLHAGVSQTLFALRQLYWIPRGRSRVRQVLRGCLQCRWATGRPPRPRMADLPEARTTPAPAFAHVGMDFAGPLFVRGTRKTTIPRYVCLITCMVSRAVHLELVPEMSTVGVLQAIRRFMARRGRPAVIQTDNFRSFQSAANELRRLWQEVDVEQVQQDLAGQRIRWKFIPPRAPWMGGYWERLVRTMKESLRKVLGRALLDEEELRTILCEVEACLNARPLTLVEERPDGPVPLSPFQLLTGRAYMDFPEVGDSEKSWHPTGEKSGRWANRWRYRQQLIAKWWRRWRSGYLSTLLPRRRWTGNTEGPKLNDLVLILEDNVPRGRCPLGVVVELFPGVDGVARSARLRTTAAEMTRPVAKLVVLEPAYVRGVTRKSRVGKNNTRAPPARSLSEHLAAPSRGQEDFLLRPDLSAFARQLRARHKGGSGQTKGHGSGHHEGIIK</sequence>
<dbReference type="Pfam" id="PF00078">
    <property type="entry name" value="RVT_1"/>
    <property type="match status" value="1"/>
</dbReference>
<feature type="region of interest" description="Disordered" evidence="1">
    <location>
        <begin position="870"/>
        <end position="894"/>
    </location>
</feature>
<feature type="non-terminal residue" evidence="3">
    <location>
        <position position="1"/>
    </location>
</feature>
<feature type="non-terminal residue" evidence="3">
    <location>
        <position position="1480"/>
    </location>
</feature>
<feature type="region of interest" description="Disordered" evidence="1">
    <location>
        <begin position="1458"/>
        <end position="1480"/>
    </location>
</feature>
<protein>
    <recommendedName>
        <fullName evidence="2">Integrase catalytic domain-containing protein</fullName>
    </recommendedName>
</protein>
<dbReference type="InterPro" id="IPR005312">
    <property type="entry name" value="DUF1759"/>
</dbReference>
<dbReference type="InterPro" id="IPR012337">
    <property type="entry name" value="RNaseH-like_sf"/>
</dbReference>
<dbReference type="Pfam" id="PF03564">
    <property type="entry name" value="DUF1759"/>
    <property type="match status" value="1"/>
</dbReference>
<gene>
    <name evidence="3" type="ORF">T02_15892</name>
</gene>
<dbReference type="InterPro" id="IPR041588">
    <property type="entry name" value="Integrase_H2C2"/>
</dbReference>
<dbReference type="Pfam" id="PF05380">
    <property type="entry name" value="Peptidase_A17"/>
    <property type="match status" value="1"/>
</dbReference>
<dbReference type="InterPro" id="IPR001584">
    <property type="entry name" value="Integrase_cat-core"/>
</dbReference>
<dbReference type="Pfam" id="PF17921">
    <property type="entry name" value="Integrase_H2C2"/>
    <property type="match status" value="1"/>
</dbReference>